<sequence length="124" mass="13547">MEFSNPAFRQPPVDAYGDGGFRVDGKRVEGSILLLPARMQPWPVQDLSVSGPDVFRPLIAMKSDFDVLLIGCGRQMAFLPKVIREHLSGHGISFDVMITPAACRTYNILASEDRPVAGAFIAVD</sequence>
<dbReference type="RefSeq" id="WP_045442544.1">
    <property type="nucleotide sequence ID" value="NZ_BBIO01000002.1"/>
</dbReference>
<dbReference type="PANTHER" id="PTHR21192:SF2">
    <property type="entry name" value="NADH DEHYDROGENASE [UBIQUINONE] 1 ALPHA SUBCOMPLEX ASSEMBLY FACTOR 3"/>
    <property type="match status" value="1"/>
</dbReference>
<dbReference type="SUPFAM" id="SSF64076">
    <property type="entry name" value="MTH938-like"/>
    <property type="match status" value="1"/>
</dbReference>
<name>A0A081B7G5_9HYPH</name>
<reference evidence="1 2" key="1">
    <citation type="submission" date="2014-07" db="EMBL/GenBank/DDBJ databases">
        <title>Tepidicaulis marinum gen. nov., sp. nov., a novel marine bacterium denitrifying nitrate to nitrous oxide strictly under microaerobic conditions.</title>
        <authorList>
            <person name="Takeuchi M."/>
            <person name="Yamagishi T."/>
            <person name="Kamagata Y."/>
            <person name="Oshima K."/>
            <person name="Hattori M."/>
            <person name="Katayama T."/>
            <person name="Hanada S."/>
            <person name="Tamaki H."/>
            <person name="Marumo K."/>
            <person name="Maeda H."/>
            <person name="Nedachi M."/>
            <person name="Iwasaki W."/>
            <person name="Suwa Y."/>
            <person name="Sakata S."/>
        </authorList>
    </citation>
    <scope>NUCLEOTIDE SEQUENCE [LARGE SCALE GENOMIC DNA]</scope>
    <source>
        <strain evidence="1 2">MA2</strain>
    </source>
</reference>
<dbReference type="InterPro" id="IPR036748">
    <property type="entry name" value="MTH938-like_sf"/>
</dbReference>
<keyword evidence="2" id="KW-1185">Reference proteome</keyword>
<dbReference type="Gene3D" id="3.40.1230.10">
    <property type="entry name" value="MTH938-like"/>
    <property type="match status" value="1"/>
</dbReference>
<organism evidence="1 2">
    <name type="scientific">Tepidicaulis marinus</name>
    <dbReference type="NCBI Taxonomy" id="1333998"/>
    <lineage>
        <taxon>Bacteria</taxon>
        <taxon>Pseudomonadati</taxon>
        <taxon>Pseudomonadota</taxon>
        <taxon>Alphaproteobacteria</taxon>
        <taxon>Hyphomicrobiales</taxon>
        <taxon>Parvibaculaceae</taxon>
        <taxon>Tepidicaulis</taxon>
    </lineage>
</organism>
<dbReference type="Pfam" id="PF04430">
    <property type="entry name" value="DUF498"/>
    <property type="match status" value="1"/>
</dbReference>
<dbReference type="EMBL" id="BBIO01000002">
    <property type="protein sequence ID" value="GAK43983.1"/>
    <property type="molecule type" value="Genomic_DNA"/>
</dbReference>
<dbReference type="CDD" id="cd00248">
    <property type="entry name" value="Mth938-like"/>
    <property type="match status" value="1"/>
</dbReference>
<dbReference type="InterPro" id="IPR007523">
    <property type="entry name" value="NDUFAF3/AAMDC"/>
</dbReference>
<comment type="caution">
    <text evidence="1">The sequence shown here is derived from an EMBL/GenBank/DDBJ whole genome shotgun (WGS) entry which is preliminary data.</text>
</comment>
<dbReference type="Proteomes" id="UP000028702">
    <property type="component" value="Unassembled WGS sequence"/>
</dbReference>
<proteinExistence type="predicted"/>
<evidence type="ECO:0000313" key="1">
    <source>
        <dbReference type="EMBL" id="GAK43983.1"/>
    </source>
</evidence>
<accession>A0A081B7G5</accession>
<dbReference type="AlphaFoldDB" id="A0A081B7G5"/>
<dbReference type="STRING" id="1333998.M2A_0482"/>
<protein>
    <submittedName>
        <fullName evidence="1">Conserved protein</fullName>
    </submittedName>
</protein>
<gene>
    <name evidence="1" type="ORF">M2A_0482</name>
</gene>
<dbReference type="eggNOG" id="COG3737">
    <property type="taxonomic scope" value="Bacteria"/>
</dbReference>
<evidence type="ECO:0000313" key="2">
    <source>
        <dbReference type="Proteomes" id="UP000028702"/>
    </source>
</evidence>
<dbReference type="PANTHER" id="PTHR21192">
    <property type="entry name" value="NUCLEAR PROTEIN E3-3"/>
    <property type="match status" value="1"/>
</dbReference>